<dbReference type="RefSeq" id="WP_246404475.1">
    <property type="nucleotide sequence ID" value="NZ_BLXY01000001.1"/>
</dbReference>
<dbReference type="Pfam" id="PF00563">
    <property type="entry name" value="EAL"/>
    <property type="match status" value="1"/>
</dbReference>
<dbReference type="InterPro" id="IPR000700">
    <property type="entry name" value="PAS-assoc_C"/>
</dbReference>
<dbReference type="PANTHER" id="PTHR44757">
    <property type="entry name" value="DIGUANYLATE CYCLASE DGCP"/>
    <property type="match status" value="1"/>
</dbReference>
<dbReference type="CDD" id="cd01949">
    <property type="entry name" value="GGDEF"/>
    <property type="match status" value="1"/>
</dbReference>
<dbReference type="InterPro" id="IPR035965">
    <property type="entry name" value="PAS-like_dom_sf"/>
</dbReference>
<feature type="domain" description="Response regulatory" evidence="2">
    <location>
        <begin position="23"/>
        <end position="139"/>
    </location>
</feature>
<dbReference type="InterPro" id="IPR001610">
    <property type="entry name" value="PAC"/>
</dbReference>
<dbReference type="InterPro" id="IPR052155">
    <property type="entry name" value="Biofilm_reg_signaling"/>
</dbReference>
<dbReference type="InterPro" id="IPR001789">
    <property type="entry name" value="Sig_transdc_resp-reg_receiver"/>
</dbReference>
<sequence length="721" mass="80554">MEEMTAKMDAMLNDDANELRPELVLVVDDDEMIRALAVAALEQAGFFVAEAENGVVALEQFRQLQPDIVLLDVMMPEMDGFATCRALRALAAGRDVPVLMMTGLDDTRAIEQAYHAGATDFATKPIQWAILRQRVRYMLRSSKAMRDLRVSEARLSKAHRIAHMGSWEWDVLNDKFYWSQEIANIFAVDPNGFDSSYAAFLNIIHPLDKELFNKAFEDACAFQRPISLDHQIVLPRGDERYCHTEGEVDTDDSGRVVYISGTIQDITERKRIEDQVRSLAYYDSITGLPNRVLFGELLERALTFARRYRKKVAVLFLDLDRFKEINDTLGHAVGDNLLREVSERLKHCIRGYDSVWQGIGATEGTPVARLGGDEFTVIMEDIQDSNGVIAASQRILQLLSDPFLLDEGEICVSASIGISIFPDDGEDAMTLVRNADTAMYHAKREGRNNAQFFMQALNDAACERLQLERQLRKGLANEEFVLYYQPQIDAGSGSIVGLEALIRWQSPELGFVPPASFIPFAEESGQIMLIDEWVVHAACRQVAAWLAQGIVPPRVAVNLSGCHFLKKSLVEMVAECLQNFALEGRHLEVELTEGVIMRDVEQATATLTELKAMGVTVSIDDFGTGYSSLSYLRRFPIDTLKIDRSFITGVTKDTDGAAITTAIISMATSMRLEIIAEGVETAEQMNFLLEHGCPVMQGYLFCRPVPPEEITRLLVEGLPMP</sequence>
<dbReference type="SUPFAM" id="SSF55073">
    <property type="entry name" value="Nucleotide cyclase"/>
    <property type="match status" value="1"/>
</dbReference>
<dbReference type="SMART" id="SM00086">
    <property type="entry name" value="PAC"/>
    <property type="match status" value="1"/>
</dbReference>
<dbReference type="InterPro" id="IPR043128">
    <property type="entry name" value="Rev_trsase/Diguanyl_cyclase"/>
</dbReference>
<reference evidence="6" key="1">
    <citation type="submission" date="2022-04" db="EMBL/GenBank/DDBJ databases">
        <authorList>
            <person name="Liu G."/>
        </authorList>
    </citation>
    <scope>NUCLEOTIDE SEQUENCE</scope>
    <source>
        <strain evidence="6">RG22</strain>
    </source>
</reference>
<dbReference type="InterPro" id="IPR001633">
    <property type="entry name" value="EAL_dom"/>
</dbReference>
<dbReference type="Pfam" id="PF00990">
    <property type="entry name" value="GGDEF"/>
    <property type="match status" value="1"/>
</dbReference>
<dbReference type="Gene3D" id="3.40.50.2300">
    <property type="match status" value="1"/>
</dbReference>
<feature type="domain" description="GGDEF" evidence="5">
    <location>
        <begin position="310"/>
        <end position="455"/>
    </location>
</feature>
<proteinExistence type="predicted"/>
<feature type="domain" description="EAL" evidence="4">
    <location>
        <begin position="464"/>
        <end position="718"/>
    </location>
</feature>
<dbReference type="InterPro" id="IPR035919">
    <property type="entry name" value="EAL_sf"/>
</dbReference>
<dbReference type="PROSITE" id="PS50110">
    <property type="entry name" value="RESPONSE_REGULATORY"/>
    <property type="match status" value="1"/>
</dbReference>
<dbReference type="Gene3D" id="2.10.70.100">
    <property type="match status" value="1"/>
</dbReference>
<evidence type="ECO:0000259" key="3">
    <source>
        <dbReference type="PROSITE" id="PS50113"/>
    </source>
</evidence>
<dbReference type="Pfam" id="PF08447">
    <property type="entry name" value="PAS_3"/>
    <property type="match status" value="1"/>
</dbReference>
<dbReference type="NCBIfam" id="TIGR00254">
    <property type="entry name" value="GGDEF"/>
    <property type="match status" value="1"/>
</dbReference>
<dbReference type="SUPFAM" id="SSF141868">
    <property type="entry name" value="EAL domain-like"/>
    <property type="match status" value="1"/>
</dbReference>
<dbReference type="Proteomes" id="UP000831485">
    <property type="component" value="Chromosome"/>
</dbReference>
<evidence type="ECO:0000259" key="2">
    <source>
        <dbReference type="PROSITE" id="PS50110"/>
    </source>
</evidence>
<dbReference type="Gene3D" id="3.30.70.270">
    <property type="match status" value="1"/>
</dbReference>
<gene>
    <name evidence="6" type="ORF">M1B72_00455</name>
</gene>
<evidence type="ECO:0000256" key="1">
    <source>
        <dbReference type="PROSITE-ProRule" id="PRU00169"/>
    </source>
</evidence>
<accession>A0ABY4LH09</accession>
<dbReference type="InterPro" id="IPR000160">
    <property type="entry name" value="GGDEF_dom"/>
</dbReference>
<dbReference type="Gene3D" id="3.30.450.20">
    <property type="entry name" value="PAS domain"/>
    <property type="match status" value="1"/>
</dbReference>
<organism evidence="6 7">
    <name type="scientific">Geomonas paludis</name>
    <dbReference type="NCBI Taxonomy" id="2740185"/>
    <lineage>
        <taxon>Bacteria</taxon>
        <taxon>Pseudomonadati</taxon>
        <taxon>Thermodesulfobacteriota</taxon>
        <taxon>Desulfuromonadia</taxon>
        <taxon>Geobacterales</taxon>
        <taxon>Geobacteraceae</taxon>
        <taxon>Geomonas</taxon>
    </lineage>
</organism>
<dbReference type="PROSITE" id="PS50113">
    <property type="entry name" value="PAC"/>
    <property type="match status" value="1"/>
</dbReference>
<keyword evidence="1" id="KW-0597">Phosphoprotein</keyword>
<evidence type="ECO:0000259" key="4">
    <source>
        <dbReference type="PROSITE" id="PS50883"/>
    </source>
</evidence>
<dbReference type="CDD" id="cd01948">
    <property type="entry name" value="EAL"/>
    <property type="match status" value="1"/>
</dbReference>
<dbReference type="EMBL" id="CP096574">
    <property type="protein sequence ID" value="UPU36205.1"/>
    <property type="molecule type" value="Genomic_DNA"/>
</dbReference>
<dbReference type="SMART" id="SM00052">
    <property type="entry name" value="EAL"/>
    <property type="match status" value="1"/>
</dbReference>
<dbReference type="SUPFAM" id="SSF55785">
    <property type="entry name" value="PYP-like sensor domain (PAS domain)"/>
    <property type="match status" value="1"/>
</dbReference>
<name>A0ABY4LH09_9BACT</name>
<dbReference type="SMART" id="SM00267">
    <property type="entry name" value="GGDEF"/>
    <property type="match status" value="1"/>
</dbReference>
<dbReference type="PROSITE" id="PS50883">
    <property type="entry name" value="EAL"/>
    <property type="match status" value="1"/>
</dbReference>
<dbReference type="Gene3D" id="3.20.20.450">
    <property type="entry name" value="EAL domain"/>
    <property type="match status" value="1"/>
</dbReference>
<dbReference type="PROSITE" id="PS50887">
    <property type="entry name" value="GGDEF"/>
    <property type="match status" value="1"/>
</dbReference>
<protein>
    <submittedName>
        <fullName evidence="6">EAL domain-containing protein</fullName>
    </submittedName>
</protein>
<dbReference type="SUPFAM" id="SSF52172">
    <property type="entry name" value="CheY-like"/>
    <property type="match status" value="1"/>
</dbReference>
<feature type="domain" description="PAC" evidence="3">
    <location>
        <begin position="226"/>
        <end position="278"/>
    </location>
</feature>
<evidence type="ECO:0000313" key="6">
    <source>
        <dbReference type="EMBL" id="UPU36205.1"/>
    </source>
</evidence>
<keyword evidence="7" id="KW-1185">Reference proteome</keyword>
<dbReference type="Pfam" id="PF00072">
    <property type="entry name" value="Response_reg"/>
    <property type="match status" value="1"/>
</dbReference>
<evidence type="ECO:0000313" key="7">
    <source>
        <dbReference type="Proteomes" id="UP000831485"/>
    </source>
</evidence>
<dbReference type="InterPro" id="IPR029787">
    <property type="entry name" value="Nucleotide_cyclase"/>
</dbReference>
<dbReference type="PANTHER" id="PTHR44757:SF2">
    <property type="entry name" value="BIOFILM ARCHITECTURE MAINTENANCE PROTEIN MBAA"/>
    <property type="match status" value="1"/>
</dbReference>
<feature type="modified residue" description="4-aspartylphosphate" evidence="1">
    <location>
        <position position="72"/>
    </location>
</feature>
<dbReference type="SMART" id="SM00448">
    <property type="entry name" value="REC"/>
    <property type="match status" value="1"/>
</dbReference>
<dbReference type="InterPro" id="IPR011006">
    <property type="entry name" value="CheY-like_superfamily"/>
</dbReference>
<evidence type="ECO:0000259" key="5">
    <source>
        <dbReference type="PROSITE" id="PS50887"/>
    </source>
</evidence>
<dbReference type="InterPro" id="IPR013655">
    <property type="entry name" value="PAS_fold_3"/>
</dbReference>